<dbReference type="GO" id="GO:0003848">
    <property type="term" value="F:2-amino-4-hydroxy-6-hydroxymethyldihydropteridine diphosphokinase activity"/>
    <property type="evidence" value="ECO:0007669"/>
    <property type="project" value="UniProtKB-EC"/>
</dbReference>
<dbReference type="SUPFAM" id="SSF55083">
    <property type="entry name" value="6-hydroxymethyl-7,8-dihydropterin pyrophosphokinase, HPPK"/>
    <property type="match status" value="1"/>
</dbReference>
<protein>
    <recommendedName>
        <fullName evidence="4">2-amino-4-hydroxy-6-hydroxymethyldihydropteridine pyrophosphokinase</fullName>
        <ecNumber evidence="3">2.7.6.3</ecNumber>
    </recommendedName>
    <alternativeName>
        <fullName evidence="11">6-hydroxymethyl-7,8-dihydropterin pyrophosphokinase</fullName>
    </alternativeName>
    <alternativeName>
        <fullName evidence="12">7,8-dihydro-6-hydroxymethylpterin-pyrophosphokinase</fullName>
    </alternativeName>
</protein>
<comment type="pathway">
    <text evidence="1">Cofactor biosynthesis; tetrahydrofolate biosynthesis; 2-amino-4-hydroxy-6-hydroxymethyl-7,8-dihydropteridine diphosphate from 7,8-dihydroneopterin triphosphate: step 4/4.</text>
</comment>
<sequence>MHTVVLGLGGNEGDRLLLLNEAVNWLVKEMELVRASAIYETEAWGGESLSPYLNQVLVLRTKMDPEKILACIQQIERRLGRKRETKWGDRTMDIDILYFDEEVIQSEVLQIPHPQMSFRKFVLVPLAEVLPEYIHPLEKTSNKELLKKCKDPLTVGLYSDG</sequence>
<comment type="similarity">
    <text evidence="2">Belongs to the HPPK family.</text>
</comment>
<evidence type="ECO:0000256" key="3">
    <source>
        <dbReference type="ARBA" id="ARBA00013253"/>
    </source>
</evidence>
<evidence type="ECO:0000259" key="13">
    <source>
        <dbReference type="Pfam" id="PF01288"/>
    </source>
</evidence>
<dbReference type="CDD" id="cd00483">
    <property type="entry name" value="HPPK"/>
    <property type="match status" value="1"/>
</dbReference>
<name>A0ABT8C2L0_9BACT</name>
<dbReference type="Proteomes" id="UP001236663">
    <property type="component" value="Unassembled WGS sequence"/>
</dbReference>
<keyword evidence="15" id="KW-1185">Reference proteome</keyword>
<dbReference type="RefSeq" id="WP_163384880.1">
    <property type="nucleotide sequence ID" value="NZ_JAUFQS010000003.1"/>
</dbReference>
<evidence type="ECO:0000256" key="5">
    <source>
        <dbReference type="ARBA" id="ARBA00022679"/>
    </source>
</evidence>
<evidence type="ECO:0000256" key="11">
    <source>
        <dbReference type="ARBA" id="ARBA00029766"/>
    </source>
</evidence>
<evidence type="ECO:0000256" key="1">
    <source>
        <dbReference type="ARBA" id="ARBA00005051"/>
    </source>
</evidence>
<keyword evidence="5 14" id="KW-0808">Transferase</keyword>
<organism evidence="14 15">
    <name type="scientific">Cyclobacterium jeungdonense</name>
    <dbReference type="NCBI Taxonomy" id="708087"/>
    <lineage>
        <taxon>Bacteria</taxon>
        <taxon>Pseudomonadati</taxon>
        <taxon>Bacteroidota</taxon>
        <taxon>Cytophagia</taxon>
        <taxon>Cytophagales</taxon>
        <taxon>Cyclobacteriaceae</taxon>
        <taxon>Cyclobacterium</taxon>
    </lineage>
</organism>
<dbReference type="Gene3D" id="3.30.70.560">
    <property type="entry name" value="7,8-Dihydro-6-hydroxymethylpterin-pyrophosphokinase HPPK"/>
    <property type="match status" value="1"/>
</dbReference>
<dbReference type="Pfam" id="PF01288">
    <property type="entry name" value="HPPK"/>
    <property type="match status" value="1"/>
</dbReference>
<evidence type="ECO:0000256" key="7">
    <source>
        <dbReference type="ARBA" id="ARBA00022777"/>
    </source>
</evidence>
<dbReference type="PANTHER" id="PTHR43071:SF1">
    <property type="entry name" value="2-AMINO-4-HYDROXY-6-HYDROXYMETHYLDIHYDROPTERIDINE PYROPHOSPHOKINASE"/>
    <property type="match status" value="1"/>
</dbReference>
<dbReference type="InterPro" id="IPR035907">
    <property type="entry name" value="Hppk_sf"/>
</dbReference>
<evidence type="ECO:0000256" key="8">
    <source>
        <dbReference type="ARBA" id="ARBA00022840"/>
    </source>
</evidence>
<evidence type="ECO:0000313" key="15">
    <source>
        <dbReference type="Proteomes" id="UP001236663"/>
    </source>
</evidence>
<evidence type="ECO:0000313" key="14">
    <source>
        <dbReference type="EMBL" id="MDN3686735.1"/>
    </source>
</evidence>
<evidence type="ECO:0000256" key="10">
    <source>
        <dbReference type="ARBA" id="ARBA00029409"/>
    </source>
</evidence>
<evidence type="ECO:0000256" key="4">
    <source>
        <dbReference type="ARBA" id="ARBA00016218"/>
    </source>
</evidence>
<dbReference type="EMBL" id="JAUFQS010000003">
    <property type="protein sequence ID" value="MDN3686735.1"/>
    <property type="molecule type" value="Genomic_DNA"/>
</dbReference>
<dbReference type="InterPro" id="IPR000550">
    <property type="entry name" value="Hppk"/>
</dbReference>
<feature type="domain" description="7,8-dihydro-6-hydroxymethylpterin-pyrophosphokinase" evidence="13">
    <location>
        <begin position="5"/>
        <end position="131"/>
    </location>
</feature>
<accession>A0ABT8C2L0</accession>
<dbReference type="PANTHER" id="PTHR43071">
    <property type="entry name" value="2-AMINO-4-HYDROXY-6-HYDROXYMETHYLDIHYDROPTERIDINE PYROPHOSPHOKINASE"/>
    <property type="match status" value="1"/>
</dbReference>
<evidence type="ECO:0000256" key="12">
    <source>
        <dbReference type="ARBA" id="ARBA00033413"/>
    </source>
</evidence>
<evidence type="ECO:0000256" key="9">
    <source>
        <dbReference type="ARBA" id="ARBA00022909"/>
    </source>
</evidence>
<keyword evidence="8" id="KW-0067">ATP-binding</keyword>
<dbReference type="EC" id="2.7.6.3" evidence="3"/>
<dbReference type="NCBIfam" id="TIGR01498">
    <property type="entry name" value="folK"/>
    <property type="match status" value="1"/>
</dbReference>
<gene>
    <name evidence="14" type="primary">folK</name>
    <name evidence="14" type="ORF">QWZ15_02735</name>
</gene>
<comment type="function">
    <text evidence="10">Catalyzes the transfer of pyrophosphate from adenosine triphosphate (ATP) to 6-hydroxymethyl-7,8-dihydropterin, an enzymatic step in folate biosynthesis pathway.</text>
</comment>
<proteinExistence type="inferred from homology"/>
<reference evidence="15" key="1">
    <citation type="journal article" date="2019" name="Int. J. Syst. Evol. Microbiol.">
        <title>The Global Catalogue of Microorganisms (GCM) 10K type strain sequencing project: providing services to taxonomists for standard genome sequencing and annotation.</title>
        <authorList>
            <consortium name="The Broad Institute Genomics Platform"/>
            <consortium name="The Broad Institute Genome Sequencing Center for Infectious Disease"/>
            <person name="Wu L."/>
            <person name="Ma J."/>
        </authorList>
    </citation>
    <scope>NUCLEOTIDE SEQUENCE [LARGE SCALE GENOMIC DNA]</scope>
    <source>
        <strain evidence="15">CECT 7706</strain>
    </source>
</reference>
<evidence type="ECO:0000256" key="6">
    <source>
        <dbReference type="ARBA" id="ARBA00022741"/>
    </source>
</evidence>
<evidence type="ECO:0000256" key="2">
    <source>
        <dbReference type="ARBA" id="ARBA00005810"/>
    </source>
</evidence>
<comment type="caution">
    <text evidence="14">The sequence shown here is derived from an EMBL/GenBank/DDBJ whole genome shotgun (WGS) entry which is preliminary data.</text>
</comment>
<keyword evidence="9" id="KW-0289">Folate biosynthesis</keyword>
<keyword evidence="6" id="KW-0547">Nucleotide-binding</keyword>
<keyword evidence="7" id="KW-0418">Kinase</keyword>